<keyword evidence="12" id="KW-0234">DNA repair</keyword>
<feature type="region of interest" description="Disordered" evidence="14">
    <location>
        <begin position="449"/>
        <end position="507"/>
    </location>
</feature>
<dbReference type="FunFam" id="3.30.1490.100:FF:000004">
    <property type="entry name" value="DNA polymerase IV"/>
    <property type="match status" value="1"/>
</dbReference>
<evidence type="ECO:0000256" key="6">
    <source>
        <dbReference type="ARBA" id="ARBA00022723"/>
    </source>
</evidence>
<dbReference type="InterPro" id="IPR017961">
    <property type="entry name" value="DNA_pol_Y-fam_little_finger"/>
</dbReference>
<dbReference type="Gene3D" id="3.30.160.60">
    <property type="entry name" value="Classic Zinc Finger"/>
    <property type="match status" value="1"/>
</dbReference>
<dbReference type="NCBIfam" id="NF002677">
    <property type="entry name" value="PRK02406.1"/>
    <property type="match status" value="1"/>
</dbReference>
<dbReference type="InterPro" id="IPR043502">
    <property type="entry name" value="DNA/RNA_pol_sf"/>
</dbReference>
<comment type="caution">
    <text evidence="16">The sequence shown here is derived from an EMBL/GenBank/DDBJ whole genome shotgun (WGS) entry which is preliminary data.</text>
</comment>
<evidence type="ECO:0000256" key="11">
    <source>
        <dbReference type="ARBA" id="ARBA00022932"/>
    </source>
</evidence>
<keyword evidence="9" id="KW-0862">Zinc</keyword>
<dbReference type="InterPro" id="IPR001126">
    <property type="entry name" value="UmuC"/>
</dbReference>
<dbReference type="InterPro" id="IPR050116">
    <property type="entry name" value="DNA_polymerase-Y"/>
</dbReference>
<dbReference type="GO" id="GO:0008270">
    <property type="term" value="F:zinc ion binding"/>
    <property type="evidence" value="ECO:0007669"/>
    <property type="project" value="UniProtKB-KW"/>
</dbReference>
<evidence type="ECO:0000256" key="2">
    <source>
        <dbReference type="ARBA" id="ARBA00016178"/>
    </source>
</evidence>
<evidence type="ECO:0000256" key="10">
    <source>
        <dbReference type="ARBA" id="ARBA00022842"/>
    </source>
</evidence>
<dbReference type="FunFam" id="3.40.1170.60:FF:000014">
    <property type="entry name" value="Related to DNA polymerase kappa"/>
    <property type="match status" value="1"/>
</dbReference>
<dbReference type="AlphaFoldDB" id="A0A9P6DK66"/>
<dbReference type="GO" id="GO:0070987">
    <property type="term" value="P:error-free translesion synthesis"/>
    <property type="evidence" value="ECO:0007669"/>
    <property type="project" value="UniProtKB-ARBA"/>
</dbReference>
<dbReference type="Gene3D" id="3.40.1170.60">
    <property type="match status" value="1"/>
</dbReference>
<dbReference type="Proteomes" id="UP000807025">
    <property type="component" value="Unassembled WGS sequence"/>
</dbReference>
<evidence type="ECO:0000256" key="3">
    <source>
        <dbReference type="ARBA" id="ARBA00022679"/>
    </source>
</evidence>
<reference evidence="16" key="1">
    <citation type="submission" date="2020-11" db="EMBL/GenBank/DDBJ databases">
        <authorList>
            <consortium name="DOE Joint Genome Institute"/>
            <person name="Ahrendt S."/>
            <person name="Riley R."/>
            <person name="Andreopoulos W."/>
            <person name="Labutti K."/>
            <person name="Pangilinan J."/>
            <person name="Ruiz-Duenas F.J."/>
            <person name="Barrasa J.M."/>
            <person name="Sanchez-Garcia M."/>
            <person name="Camarero S."/>
            <person name="Miyauchi S."/>
            <person name="Serrano A."/>
            <person name="Linde D."/>
            <person name="Babiker R."/>
            <person name="Drula E."/>
            <person name="Ayuso-Fernandez I."/>
            <person name="Pacheco R."/>
            <person name="Padilla G."/>
            <person name="Ferreira P."/>
            <person name="Barriuso J."/>
            <person name="Kellner H."/>
            <person name="Castanera R."/>
            <person name="Alfaro M."/>
            <person name="Ramirez L."/>
            <person name="Pisabarro A.G."/>
            <person name="Kuo A."/>
            <person name="Tritt A."/>
            <person name="Lipzen A."/>
            <person name="He G."/>
            <person name="Yan M."/>
            <person name="Ng V."/>
            <person name="Cullen D."/>
            <person name="Martin F."/>
            <person name="Rosso M.-N."/>
            <person name="Henrissat B."/>
            <person name="Hibbett D."/>
            <person name="Martinez A.T."/>
            <person name="Grigoriev I.V."/>
        </authorList>
    </citation>
    <scope>NUCLEOTIDE SEQUENCE</scope>
    <source>
        <strain evidence="16">ATCC 90797</strain>
    </source>
</reference>
<keyword evidence="8" id="KW-0863">Zinc-finger</keyword>
<organism evidence="16 17">
    <name type="scientific">Pleurotus eryngii</name>
    <name type="common">Boletus of the steppes</name>
    <dbReference type="NCBI Taxonomy" id="5323"/>
    <lineage>
        <taxon>Eukaryota</taxon>
        <taxon>Fungi</taxon>
        <taxon>Dikarya</taxon>
        <taxon>Basidiomycota</taxon>
        <taxon>Agaricomycotina</taxon>
        <taxon>Agaricomycetes</taxon>
        <taxon>Agaricomycetidae</taxon>
        <taxon>Agaricales</taxon>
        <taxon>Pleurotineae</taxon>
        <taxon>Pleurotaceae</taxon>
        <taxon>Pleurotus</taxon>
    </lineage>
</organism>
<dbReference type="PANTHER" id="PTHR11076">
    <property type="entry name" value="DNA REPAIR POLYMERASE UMUC / TRANSFERASE FAMILY MEMBER"/>
    <property type="match status" value="1"/>
</dbReference>
<keyword evidence="10" id="KW-0460">Magnesium</keyword>
<keyword evidence="5" id="KW-0235">DNA replication</keyword>
<dbReference type="GO" id="GO:0006260">
    <property type="term" value="P:DNA replication"/>
    <property type="evidence" value="ECO:0007669"/>
    <property type="project" value="UniProtKB-KW"/>
</dbReference>
<dbReference type="Gene3D" id="1.10.150.810">
    <property type="match status" value="2"/>
</dbReference>
<dbReference type="InterPro" id="IPR036775">
    <property type="entry name" value="DNA_pol_Y-fam_lit_finger_sf"/>
</dbReference>
<dbReference type="InterPro" id="IPR022880">
    <property type="entry name" value="DNApol_IV"/>
</dbReference>
<dbReference type="FunFam" id="1.10.150.810:FF:000003">
    <property type="entry name" value="DNA polymerase kappa subunit"/>
    <property type="match status" value="1"/>
</dbReference>
<name>A0A9P6DK66_PLEER</name>
<comment type="catalytic activity">
    <reaction evidence="13">
        <text>DNA(n) + a 2'-deoxyribonucleoside 5'-triphosphate = DNA(n+1) + diphosphate</text>
        <dbReference type="Rhea" id="RHEA:22508"/>
        <dbReference type="Rhea" id="RHEA-COMP:17339"/>
        <dbReference type="Rhea" id="RHEA-COMP:17340"/>
        <dbReference type="ChEBI" id="CHEBI:33019"/>
        <dbReference type="ChEBI" id="CHEBI:61560"/>
        <dbReference type="ChEBI" id="CHEBI:173112"/>
        <dbReference type="EC" id="2.7.7.7"/>
    </reaction>
</comment>
<dbReference type="EMBL" id="MU154522">
    <property type="protein sequence ID" value="KAF9501939.1"/>
    <property type="molecule type" value="Genomic_DNA"/>
</dbReference>
<evidence type="ECO:0000259" key="15">
    <source>
        <dbReference type="PROSITE" id="PS50173"/>
    </source>
</evidence>
<dbReference type="PROSITE" id="PS50173">
    <property type="entry name" value="UMUC"/>
    <property type="match status" value="1"/>
</dbReference>
<protein>
    <recommendedName>
        <fullName evidence="2">DNA polymerase kappa</fullName>
        <ecNumber evidence="1">2.7.7.7</ecNumber>
    </recommendedName>
</protein>
<keyword evidence="17" id="KW-1185">Reference proteome</keyword>
<keyword evidence="11" id="KW-0239">DNA-directed DNA polymerase</keyword>
<evidence type="ECO:0000256" key="14">
    <source>
        <dbReference type="SAM" id="MobiDB-lite"/>
    </source>
</evidence>
<dbReference type="GO" id="GO:0003887">
    <property type="term" value="F:DNA-directed DNA polymerase activity"/>
    <property type="evidence" value="ECO:0007669"/>
    <property type="project" value="UniProtKB-KW"/>
</dbReference>
<dbReference type="GO" id="GO:0005634">
    <property type="term" value="C:nucleus"/>
    <property type="evidence" value="ECO:0007669"/>
    <property type="project" value="TreeGrafter"/>
</dbReference>
<dbReference type="Pfam" id="PF00817">
    <property type="entry name" value="IMS"/>
    <property type="match status" value="1"/>
</dbReference>
<keyword evidence="3" id="KW-0808">Transferase</keyword>
<dbReference type="GO" id="GO:0042276">
    <property type="term" value="P:error-prone translesion synthesis"/>
    <property type="evidence" value="ECO:0007669"/>
    <property type="project" value="TreeGrafter"/>
</dbReference>
<evidence type="ECO:0000313" key="17">
    <source>
        <dbReference type="Proteomes" id="UP000807025"/>
    </source>
</evidence>
<feature type="compositionally biased region" description="Polar residues" evidence="14">
    <location>
        <begin position="530"/>
        <end position="550"/>
    </location>
</feature>
<dbReference type="SUPFAM" id="SSF100879">
    <property type="entry name" value="Lesion bypass DNA polymerase (Y-family), little finger domain"/>
    <property type="match status" value="1"/>
</dbReference>
<feature type="region of interest" description="Disordered" evidence="14">
    <location>
        <begin position="519"/>
        <end position="571"/>
    </location>
</feature>
<evidence type="ECO:0000256" key="12">
    <source>
        <dbReference type="ARBA" id="ARBA00023204"/>
    </source>
</evidence>
<dbReference type="HAMAP" id="MF_01113">
    <property type="entry name" value="DNApol_IV"/>
    <property type="match status" value="1"/>
</dbReference>
<dbReference type="PANTHER" id="PTHR11076:SF33">
    <property type="entry name" value="DNA POLYMERASE KAPPA"/>
    <property type="match status" value="1"/>
</dbReference>
<sequence>MDPVASSQLTESLVKRLAGPSTGKAGLAKDQTEINRIIAEASKGSKFYENEKKKDKDLTERIARILKLRGEAIEGVDLTKIEHHVDKIIIDLENERDLSQVIVHFDMDAFFANVELLHNPTLKGKPFSVGGGVISTASYEARKYGVRSGMPSFIAKKLCPELILLRSHFEWYNEESNKVFTILRRYDPRLSAAGCDEGYLNITPYLQKHNLTPGECVEEIRRTVHAETNLTVSAGIAPNMMLAKICSDKNKPNGQYHLAFDSKAIIDFMGDLSIRKVPGIGRVNERLLESVGVKTCGDVYTHRAVLYLMDKQFGLRFLLRTYLGIASNEVKPYERNERKSIGAERTFPPLSSTKDMLDKLEEVAAELESDMESSGWIGRTVTLKFKLDTFQVFTRAKSLNHWVNKKEELFAVGKELLFPELPTSVRLIGLRVTKLKDLKASTSEGIKRFFGPAQQATSGSKRKASDIDEDEADDASVDQEEHDSDDDVMPGFHEQDEADIDPSQHDVDDDEELQIIQPLANIRKRPPNSVPGTSISHQLTLRSRSKSAGPSRSHGAAIAEPSTTTSTPSETHTCPICNEALTSNNTSLNEHIDYCLSRDAIKQAQGTSTKGNKVLSSGDTTKEYALNGFKRLKLRPDPPVKSKRKG</sequence>
<keyword evidence="4" id="KW-0548">Nucleotidyltransferase</keyword>
<dbReference type="SUPFAM" id="SSF56672">
    <property type="entry name" value="DNA/RNA polymerases"/>
    <property type="match status" value="1"/>
</dbReference>
<evidence type="ECO:0000256" key="8">
    <source>
        <dbReference type="ARBA" id="ARBA00022771"/>
    </source>
</evidence>
<proteinExistence type="inferred from homology"/>
<evidence type="ECO:0000256" key="9">
    <source>
        <dbReference type="ARBA" id="ARBA00022833"/>
    </source>
</evidence>
<dbReference type="InterPro" id="IPR006642">
    <property type="entry name" value="Rad18_UBZ4"/>
</dbReference>
<accession>A0A9P6DK66</accession>
<evidence type="ECO:0000313" key="16">
    <source>
        <dbReference type="EMBL" id="KAF9501939.1"/>
    </source>
</evidence>
<dbReference type="Gene3D" id="3.30.70.270">
    <property type="match status" value="1"/>
</dbReference>
<dbReference type="SMART" id="SM00734">
    <property type="entry name" value="ZnF_Rad18"/>
    <property type="match status" value="1"/>
</dbReference>
<keyword evidence="6" id="KW-0479">Metal-binding</keyword>
<dbReference type="Pfam" id="PF11799">
    <property type="entry name" value="IMS_C"/>
    <property type="match status" value="1"/>
</dbReference>
<evidence type="ECO:0000256" key="7">
    <source>
        <dbReference type="ARBA" id="ARBA00022763"/>
    </source>
</evidence>
<dbReference type="GO" id="GO:0006281">
    <property type="term" value="P:DNA repair"/>
    <property type="evidence" value="ECO:0007669"/>
    <property type="project" value="UniProtKB-KW"/>
</dbReference>
<evidence type="ECO:0000256" key="4">
    <source>
        <dbReference type="ARBA" id="ARBA00022695"/>
    </source>
</evidence>
<evidence type="ECO:0000256" key="13">
    <source>
        <dbReference type="ARBA" id="ARBA00049244"/>
    </source>
</evidence>
<dbReference type="InterPro" id="IPR043128">
    <property type="entry name" value="Rev_trsase/Diguanyl_cyclase"/>
</dbReference>
<dbReference type="CDD" id="cd03586">
    <property type="entry name" value="PolY_Pol_IV_kappa"/>
    <property type="match status" value="1"/>
</dbReference>
<keyword evidence="7" id="KW-0227">DNA damage</keyword>
<gene>
    <name evidence="16" type="ORF">BDN71DRAFT_1584966</name>
</gene>
<evidence type="ECO:0000256" key="1">
    <source>
        <dbReference type="ARBA" id="ARBA00012417"/>
    </source>
</evidence>
<dbReference type="GO" id="GO:0003684">
    <property type="term" value="F:damaged DNA binding"/>
    <property type="evidence" value="ECO:0007669"/>
    <property type="project" value="InterPro"/>
</dbReference>
<feature type="compositionally biased region" description="Acidic residues" evidence="14">
    <location>
        <begin position="467"/>
        <end position="488"/>
    </location>
</feature>
<feature type="region of interest" description="Disordered" evidence="14">
    <location>
        <begin position="626"/>
        <end position="646"/>
    </location>
</feature>
<dbReference type="OrthoDB" id="1747274at2759"/>
<feature type="compositionally biased region" description="Low complexity" evidence="14">
    <location>
        <begin position="560"/>
        <end position="571"/>
    </location>
</feature>
<feature type="domain" description="UmuC" evidence="15">
    <location>
        <begin position="102"/>
        <end position="281"/>
    </location>
</feature>
<dbReference type="Gene3D" id="3.30.1490.100">
    <property type="entry name" value="DNA polymerase, Y-family, little finger domain"/>
    <property type="match status" value="1"/>
</dbReference>
<dbReference type="EC" id="2.7.7.7" evidence="1"/>
<evidence type="ECO:0000256" key="5">
    <source>
        <dbReference type="ARBA" id="ARBA00022705"/>
    </source>
</evidence>